<dbReference type="PANTHER" id="PTHR45184:SF1">
    <property type="entry name" value="DNAJ PROTEIN ERDJ3A"/>
    <property type="match status" value="1"/>
</dbReference>
<protein>
    <recommendedName>
        <fullName evidence="2">Thioredoxin domain-containing protein</fullName>
    </recommendedName>
</protein>
<accession>A0ABQ9X5V4</accession>
<keyword evidence="4" id="KW-1185">Reference proteome</keyword>
<dbReference type="Pfam" id="PF00085">
    <property type="entry name" value="Thioredoxin"/>
    <property type="match status" value="1"/>
</dbReference>
<reference evidence="3 4" key="1">
    <citation type="journal article" date="2022" name="bioRxiv">
        <title>Genomics of Preaxostyla Flagellates Illuminates Evolutionary Transitions and the Path Towards Mitochondrial Loss.</title>
        <authorList>
            <person name="Novak L.V.F."/>
            <person name="Treitli S.C."/>
            <person name="Pyrih J."/>
            <person name="Halakuc P."/>
            <person name="Pipaliya S.V."/>
            <person name="Vacek V."/>
            <person name="Brzon O."/>
            <person name="Soukal P."/>
            <person name="Eme L."/>
            <person name="Dacks J.B."/>
            <person name="Karnkowska A."/>
            <person name="Elias M."/>
            <person name="Hampl V."/>
        </authorList>
    </citation>
    <scope>NUCLEOTIDE SEQUENCE [LARGE SCALE GENOMIC DNA]</scope>
    <source>
        <strain evidence="3">NAU3</strain>
        <tissue evidence="3">Gut</tissue>
    </source>
</reference>
<dbReference type="Gene3D" id="3.40.30.10">
    <property type="entry name" value="Glutaredoxin"/>
    <property type="match status" value="1"/>
</dbReference>
<evidence type="ECO:0000256" key="1">
    <source>
        <dbReference type="SAM" id="MobiDB-lite"/>
    </source>
</evidence>
<dbReference type="Proteomes" id="UP001281761">
    <property type="component" value="Unassembled WGS sequence"/>
</dbReference>
<evidence type="ECO:0000313" key="3">
    <source>
        <dbReference type="EMBL" id="KAK2947146.1"/>
    </source>
</evidence>
<evidence type="ECO:0000259" key="2">
    <source>
        <dbReference type="Pfam" id="PF00085"/>
    </source>
</evidence>
<dbReference type="SUPFAM" id="SSF52833">
    <property type="entry name" value="Thioredoxin-like"/>
    <property type="match status" value="1"/>
</dbReference>
<feature type="region of interest" description="Disordered" evidence="1">
    <location>
        <begin position="251"/>
        <end position="288"/>
    </location>
</feature>
<organism evidence="3 4">
    <name type="scientific">Blattamonas nauphoetae</name>
    <dbReference type="NCBI Taxonomy" id="2049346"/>
    <lineage>
        <taxon>Eukaryota</taxon>
        <taxon>Metamonada</taxon>
        <taxon>Preaxostyla</taxon>
        <taxon>Oxymonadida</taxon>
        <taxon>Blattamonas</taxon>
    </lineage>
</organism>
<feature type="compositionally biased region" description="Basic and acidic residues" evidence="1">
    <location>
        <begin position="272"/>
        <end position="281"/>
    </location>
</feature>
<evidence type="ECO:0000313" key="4">
    <source>
        <dbReference type="Proteomes" id="UP001281761"/>
    </source>
</evidence>
<feature type="domain" description="Thioredoxin" evidence="2">
    <location>
        <begin position="20"/>
        <end position="120"/>
    </location>
</feature>
<comment type="caution">
    <text evidence="3">The sequence shown here is derived from an EMBL/GenBank/DDBJ whole genome shotgun (WGS) entry which is preliminary data.</text>
</comment>
<dbReference type="EMBL" id="JARBJD010000209">
    <property type="protein sequence ID" value="KAK2947146.1"/>
    <property type="molecule type" value="Genomic_DNA"/>
</dbReference>
<dbReference type="PANTHER" id="PTHR45184">
    <property type="entry name" value="DNAJ PROTEIN ERDJ3A"/>
    <property type="match status" value="1"/>
</dbReference>
<proteinExistence type="predicted"/>
<dbReference type="InterPro" id="IPR036249">
    <property type="entry name" value="Thioredoxin-like_sf"/>
</dbReference>
<gene>
    <name evidence="3" type="ORF">BLNAU_17922</name>
</gene>
<name>A0ABQ9X5V4_9EUKA</name>
<dbReference type="InterPro" id="IPR013766">
    <property type="entry name" value="Thioredoxin_domain"/>
</dbReference>
<sequence length="288" mass="33128">MFTFLPLVAFLTAAKNQTHTISLTTQTFNKQVSGKDDTFFILFYTDDTPQLTELKEQMEKLAKNMKTIGIKVATVHLNENQELAQTYQITQVPHMLFFRPNKEPMKYATDWNAKSIEKWILENMLGTDKVTVLKKEEAVTKYFGETSKYPRVLVFSKKKTPPPMFKQLCYKHRKGINCGFVSGGFNTLPEIGEHISKYGDFSVEDVDYPTVVIIDEAHDPKLVTLSDRLTYETLNATVAPHSLTTKKALAKKEQKKIENLNSTNPYKRLRRENRAPRKSSFEDDDDEL</sequence>
<dbReference type="InterPro" id="IPR052842">
    <property type="entry name" value="ER_Co-chaperone"/>
</dbReference>